<dbReference type="EMBL" id="CP089984">
    <property type="protein sequence ID" value="WXB13015.1"/>
    <property type="molecule type" value="Genomic_DNA"/>
</dbReference>
<gene>
    <name evidence="2" type="ORF">LZC94_34835</name>
</gene>
<keyword evidence="3" id="KW-1185">Reference proteome</keyword>
<protein>
    <submittedName>
        <fullName evidence="2">DUF1579 domain-containing protein</fullName>
    </submittedName>
</protein>
<sequence>MHFRLAHGAPCAIFLSVLAGCHAQSSAPPAAPPMAAAAAAPVATTAAEVAEPTKFCSTPERHQFDFWIGEWDVVMRSHPGDDLTKEWVTSHGINRIRKRFDGCVIEEVFTSSDGPDGPWNGISISQWVPRENTWRQTWTDNQGSYLLHYGGMEDGKMILYSPPRTRDGVTTQKRMVFFDIAKDSMNWRWEGTKDGGRTWTSEITMRYARRR</sequence>
<dbReference type="PROSITE" id="PS51257">
    <property type="entry name" value="PROKAR_LIPOPROTEIN"/>
    <property type="match status" value="1"/>
</dbReference>
<dbReference type="RefSeq" id="WP_394822634.1">
    <property type="nucleotide sequence ID" value="NZ_CP089984.1"/>
</dbReference>
<dbReference type="Pfam" id="PF07617">
    <property type="entry name" value="DUF1579"/>
    <property type="match status" value="1"/>
</dbReference>
<feature type="signal peptide" evidence="1">
    <location>
        <begin position="1"/>
        <end position="30"/>
    </location>
</feature>
<dbReference type="InterPro" id="IPR011473">
    <property type="entry name" value="DUF1579"/>
</dbReference>
<name>A0ABZ2LRS3_9BACT</name>
<accession>A0ABZ2LRS3</accession>
<dbReference type="Proteomes" id="UP001370348">
    <property type="component" value="Chromosome"/>
</dbReference>
<evidence type="ECO:0000313" key="3">
    <source>
        <dbReference type="Proteomes" id="UP001370348"/>
    </source>
</evidence>
<evidence type="ECO:0000256" key="1">
    <source>
        <dbReference type="SAM" id="SignalP"/>
    </source>
</evidence>
<reference evidence="2 3" key="1">
    <citation type="submission" date="2021-12" db="EMBL/GenBank/DDBJ databases">
        <title>Discovery of the Pendulisporaceae a myxobacterial family with distinct sporulation behavior and unique specialized metabolism.</title>
        <authorList>
            <person name="Garcia R."/>
            <person name="Popoff A."/>
            <person name="Bader C.D."/>
            <person name="Loehr J."/>
            <person name="Walesch S."/>
            <person name="Walt C."/>
            <person name="Boldt J."/>
            <person name="Bunk B."/>
            <person name="Haeckl F.J.F.P.J."/>
            <person name="Gunesch A.P."/>
            <person name="Birkelbach J."/>
            <person name="Nuebel U."/>
            <person name="Pietschmann T."/>
            <person name="Bach T."/>
            <person name="Mueller R."/>
        </authorList>
    </citation>
    <scope>NUCLEOTIDE SEQUENCE [LARGE SCALE GENOMIC DNA]</scope>
    <source>
        <strain evidence="2 3">MSr11954</strain>
    </source>
</reference>
<keyword evidence="1" id="KW-0732">Signal</keyword>
<feature type="chain" id="PRO_5046960720" evidence="1">
    <location>
        <begin position="31"/>
        <end position="211"/>
    </location>
</feature>
<proteinExistence type="predicted"/>
<organism evidence="2 3">
    <name type="scientific">Pendulispora albinea</name>
    <dbReference type="NCBI Taxonomy" id="2741071"/>
    <lineage>
        <taxon>Bacteria</taxon>
        <taxon>Pseudomonadati</taxon>
        <taxon>Myxococcota</taxon>
        <taxon>Myxococcia</taxon>
        <taxon>Myxococcales</taxon>
        <taxon>Sorangiineae</taxon>
        <taxon>Pendulisporaceae</taxon>
        <taxon>Pendulispora</taxon>
    </lineage>
</organism>
<evidence type="ECO:0000313" key="2">
    <source>
        <dbReference type="EMBL" id="WXB13015.1"/>
    </source>
</evidence>